<reference evidence="3 4" key="1">
    <citation type="submission" date="2017-01" db="EMBL/GenBank/DDBJ databases">
        <title>Phylogeographic, genomic and meropenem susceptibility analysis of Burkholderia ubonensis.</title>
        <authorList>
            <person name="Price E.P."/>
            <person name="Sarovich D.S."/>
            <person name="Webb J.R."/>
            <person name="Hall C.M."/>
            <person name="Sahl J.W."/>
            <person name="Kaestli M."/>
            <person name="Mayo M."/>
            <person name="Harrington G."/>
            <person name="Baker A.L."/>
            <person name="Sidak-Loftis L.C."/>
            <person name="Lummis M."/>
            <person name="Schupp J.M."/>
            <person name="Gillece J.D."/>
            <person name="Tuanyok A."/>
            <person name="Warner J."/>
            <person name="Busch J.D."/>
            <person name="Keim P."/>
            <person name="Currie B.J."/>
            <person name="Wagner D.M."/>
        </authorList>
    </citation>
    <scope>NUCLEOTIDE SEQUENCE [LARGE SCALE GENOMIC DNA]</scope>
    <source>
        <strain evidence="3 4">A21</strain>
    </source>
</reference>
<dbReference type="GO" id="GO:0004568">
    <property type="term" value="F:chitinase activity"/>
    <property type="evidence" value="ECO:0007669"/>
    <property type="project" value="InterPro"/>
</dbReference>
<dbReference type="InterPro" id="IPR023346">
    <property type="entry name" value="Lysozyme-like_dom_sf"/>
</dbReference>
<dbReference type="SUPFAM" id="SSF53955">
    <property type="entry name" value="Lysozyme-like"/>
    <property type="match status" value="1"/>
</dbReference>
<dbReference type="InterPro" id="IPR000726">
    <property type="entry name" value="Glyco_hydro_19_cat"/>
</dbReference>
<dbReference type="RefSeq" id="WP_076474538.1">
    <property type="nucleotide sequence ID" value="NZ_MTJZ01000001.1"/>
</dbReference>
<sequence>MTSQPSSPQAPAPAPAKLKPLPFAFPFLRKGRGHSEASAQFTDEREIYRLLAGRELSGAYLVGRRGMWHGGVHVTEAGAGQSLDLDAGLRCIADGVVIAFRANKTYPLSEIAATDGGSPVQAPYSTGFALVRHTMEFPRGTKLTFYSLYMHLMSWEDYANFPQRKKPSYWSREWRVTQHAQDKPSPGRNGQIPDPSQQGLRVRETPNGAPIGILPQGASIRIGKRKKVRGREWGEVTDLLGASMYPPVTGGYVDPSPDVCRWVYLGQENGGPMVEEVFPDSMFDGVIVTTDQTLSPSDSQGDGGGIPIKSGDLIGHLGRYDSLDQRTSGTRMAHIEVFCDDGIESFIEQGREWVGQHGPHKEDWAALGLPSEPTMLRVAPGTVLYQRTQNNEFVPGTDPQSRKTDAVQVYSLAELARDLNRRIPAPRPNPDPGYPVSWWHVDGVNAQGQPIDGWVCDFNFAGGRVTREFAQKWIDFECLTDDHDPAHTIFATTPKWVDYARGADVANLASRSNLSPLMLKVYDTLFTTGDGTQAAVELCTLSQTERGGYPWLMQAASRLIVKHESEWANPSKWNQLIVELERNTEPNPRHGEERKRIEKLAWWNEVKAGVPGFPNPDVYHVNPIAIAANFGSKNLVCNRCGATITLTREFLRKIAPGAGVNFVVEMIQASVDLFPLYGVSSCRQMKHILAQAKHETRHFVAFRESLNYVSYTGQSLYSMAPTAINNGFARKDMTFPNHKAKIAWIQSHLIANDVAYGEHCFGANEQPGKDFRGRGLLHLTHYKTYKRCAKAIDYPIDSQPELVENNHRVIIETGLWFWMANGIGAIADNPATIGDEGVKKVTHPINPGYKGLSERQQFKREISVIFNEDFSSGCVDD</sequence>
<dbReference type="GO" id="GO:0016998">
    <property type="term" value="P:cell wall macromolecule catabolic process"/>
    <property type="evidence" value="ECO:0007669"/>
    <property type="project" value="InterPro"/>
</dbReference>
<dbReference type="Gene3D" id="1.10.530.10">
    <property type="match status" value="1"/>
</dbReference>
<dbReference type="EMBL" id="MTJZ01000001">
    <property type="protein sequence ID" value="OMG75429.1"/>
    <property type="molecule type" value="Genomic_DNA"/>
</dbReference>
<dbReference type="Pfam" id="PF00182">
    <property type="entry name" value="Glyco_hydro_19"/>
    <property type="match status" value="1"/>
</dbReference>
<accession>A0A1R1JJR9</accession>
<evidence type="ECO:0000256" key="1">
    <source>
        <dbReference type="SAM" id="MobiDB-lite"/>
    </source>
</evidence>
<evidence type="ECO:0000259" key="2">
    <source>
        <dbReference type="Pfam" id="PF00182"/>
    </source>
</evidence>
<evidence type="ECO:0000313" key="4">
    <source>
        <dbReference type="Proteomes" id="UP000187194"/>
    </source>
</evidence>
<feature type="region of interest" description="Disordered" evidence="1">
    <location>
        <begin position="176"/>
        <end position="212"/>
    </location>
</feature>
<evidence type="ECO:0000313" key="3">
    <source>
        <dbReference type="EMBL" id="OMG75429.1"/>
    </source>
</evidence>
<name>A0A1R1JJR9_9BURK</name>
<proteinExistence type="predicted"/>
<dbReference type="Proteomes" id="UP000187194">
    <property type="component" value="Unassembled WGS sequence"/>
</dbReference>
<dbReference type="GO" id="GO:0006032">
    <property type="term" value="P:chitin catabolic process"/>
    <property type="evidence" value="ECO:0007669"/>
    <property type="project" value="InterPro"/>
</dbReference>
<dbReference type="AlphaFoldDB" id="A0A1R1JJR9"/>
<protein>
    <recommendedName>
        <fullName evidence="2">Glycoside hydrolase family 19 catalytic domain-containing protein</fullName>
    </recommendedName>
</protein>
<organism evidence="3 4">
    <name type="scientific">Burkholderia ubonensis</name>
    <dbReference type="NCBI Taxonomy" id="101571"/>
    <lineage>
        <taxon>Bacteria</taxon>
        <taxon>Pseudomonadati</taxon>
        <taxon>Pseudomonadota</taxon>
        <taxon>Betaproteobacteria</taxon>
        <taxon>Burkholderiales</taxon>
        <taxon>Burkholderiaceae</taxon>
        <taxon>Burkholderia</taxon>
        <taxon>Burkholderia cepacia complex</taxon>
    </lineage>
</organism>
<feature type="domain" description="Glycoside hydrolase family 19 catalytic" evidence="2">
    <location>
        <begin position="762"/>
        <end position="821"/>
    </location>
</feature>
<comment type="caution">
    <text evidence="3">The sequence shown here is derived from an EMBL/GenBank/DDBJ whole genome shotgun (WGS) entry which is preliminary data.</text>
</comment>
<gene>
    <name evidence="3" type="ORF">BW685_01960</name>
</gene>